<gene>
    <name evidence="1" type="ORF">PECUL_23A043788</name>
</gene>
<dbReference type="Proteomes" id="UP001295444">
    <property type="component" value="Chromosome 07"/>
</dbReference>
<proteinExistence type="predicted"/>
<reference evidence="1" key="1">
    <citation type="submission" date="2022-03" db="EMBL/GenBank/DDBJ databases">
        <authorList>
            <person name="Alioto T."/>
            <person name="Alioto T."/>
            <person name="Gomez Garrido J."/>
        </authorList>
    </citation>
    <scope>NUCLEOTIDE SEQUENCE</scope>
</reference>
<evidence type="ECO:0000313" key="1">
    <source>
        <dbReference type="EMBL" id="CAH2305013.1"/>
    </source>
</evidence>
<name>A0AAD1SN84_PELCU</name>
<organism evidence="1 2">
    <name type="scientific">Pelobates cultripes</name>
    <name type="common">Western spadefoot toad</name>
    <dbReference type="NCBI Taxonomy" id="61616"/>
    <lineage>
        <taxon>Eukaryota</taxon>
        <taxon>Metazoa</taxon>
        <taxon>Chordata</taxon>
        <taxon>Craniata</taxon>
        <taxon>Vertebrata</taxon>
        <taxon>Euteleostomi</taxon>
        <taxon>Amphibia</taxon>
        <taxon>Batrachia</taxon>
        <taxon>Anura</taxon>
        <taxon>Pelobatoidea</taxon>
        <taxon>Pelobatidae</taxon>
        <taxon>Pelobates</taxon>
    </lineage>
</organism>
<dbReference type="EMBL" id="OW240918">
    <property type="protein sequence ID" value="CAH2305013.1"/>
    <property type="molecule type" value="Genomic_DNA"/>
</dbReference>
<accession>A0AAD1SN84</accession>
<dbReference type="AlphaFoldDB" id="A0AAD1SN84"/>
<evidence type="ECO:0000313" key="2">
    <source>
        <dbReference type="Proteomes" id="UP001295444"/>
    </source>
</evidence>
<keyword evidence="2" id="KW-1185">Reference proteome</keyword>
<sequence length="137" mass="15357">MAALHRLTGPRYCKVPVWPHCTNSLALVTGRCQYGRTAQTHWPSLLEGASMAALHRLTGTIAHSQDLDQAHINKTSKLYMPSHWDISHSPEAGSLSIPPTPIHPPYHYHYKCTHLHMQAVDRTLYSVITDMPGKGWV</sequence>
<protein>
    <submittedName>
        <fullName evidence="1">Uncharacterized protein</fullName>
    </submittedName>
</protein>